<feature type="domain" description="Gamma-glutamylcyclotransferase AIG2-like" evidence="6">
    <location>
        <begin position="22"/>
        <end position="133"/>
    </location>
</feature>
<dbReference type="GeneID" id="111491934"/>
<evidence type="ECO:0000256" key="4">
    <source>
        <dbReference type="ARBA" id="ARBA00023315"/>
    </source>
</evidence>
<dbReference type="Proteomes" id="UP000504608">
    <property type="component" value="Unplaced"/>
</dbReference>
<dbReference type="OrthoDB" id="1044435at2759"/>
<evidence type="ECO:0000256" key="3">
    <source>
        <dbReference type="ARBA" id="ARBA00022679"/>
    </source>
</evidence>
<evidence type="ECO:0000313" key="8">
    <source>
        <dbReference type="RefSeq" id="XP_022996807.1"/>
    </source>
</evidence>
<dbReference type="PANTHER" id="PTHR31544">
    <property type="entry name" value="AIG2-LIKE PROTEIN D"/>
    <property type="match status" value="1"/>
</dbReference>
<evidence type="ECO:0000256" key="1">
    <source>
        <dbReference type="ARBA" id="ARBA00002782"/>
    </source>
</evidence>
<keyword evidence="7" id="KW-1185">Reference proteome</keyword>
<evidence type="ECO:0000256" key="2">
    <source>
        <dbReference type="ARBA" id="ARBA00008861"/>
    </source>
</evidence>
<gene>
    <name evidence="8" type="primary">LOC111491934</name>
</gene>
<sequence>MNSTAPSPVVVSTSPSDQSSRVFVYGSLLADDIVRVLFGRVPQSCPAVLDGFHRFGIRGRVYPAILPVEKKKVTGRVLLGVTSPELDILDIFEDVEYERRAVDVSLMDGSEKLTALTYVWSNGSDPNLYGEWNFEEWKRSHLDDFVGMTTRFVKELQLPEPKSRVATYESFYLKEGGDTPLILP</sequence>
<dbReference type="InterPro" id="IPR013024">
    <property type="entry name" value="GGCT-like"/>
</dbReference>
<evidence type="ECO:0000259" key="6">
    <source>
        <dbReference type="Pfam" id="PF06094"/>
    </source>
</evidence>
<dbReference type="PANTHER" id="PTHR31544:SF2">
    <property type="entry name" value="AIG2-LIKE PROTEIN D"/>
    <property type="match status" value="1"/>
</dbReference>
<dbReference type="CDD" id="cd06661">
    <property type="entry name" value="GGCT_like"/>
    <property type="match status" value="1"/>
</dbReference>
<dbReference type="Gene3D" id="3.10.490.10">
    <property type="entry name" value="Gamma-glutamyl cyclotransferase-like"/>
    <property type="match status" value="1"/>
</dbReference>
<dbReference type="Gene3D" id="6.10.250.210">
    <property type="match status" value="1"/>
</dbReference>
<dbReference type="InterPro" id="IPR045038">
    <property type="entry name" value="AIG2-like"/>
</dbReference>
<keyword evidence="4" id="KW-0012">Acyltransferase</keyword>
<evidence type="ECO:0000256" key="5">
    <source>
        <dbReference type="ARBA" id="ARBA00030602"/>
    </source>
</evidence>
<dbReference type="RefSeq" id="XP_022996807.1">
    <property type="nucleotide sequence ID" value="XM_023141039.1"/>
</dbReference>
<comment type="similarity">
    <text evidence="2">Belongs to the gamma-glutamylcyclotransferase family.</text>
</comment>
<dbReference type="Pfam" id="PF06094">
    <property type="entry name" value="GGACT"/>
    <property type="match status" value="1"/>
</dbReference>
<evidence type="ECO:0000313" key="7">
    <source>
        <dbReference type="Proteomes" id="UP000504608"/>
    </source>
</evidence>
<dbReference type="InterPro" id="IPR036568">
    <property type="entry name" value="GGCT-like_sf"/>
</dbReference>
<comment type="function">
    <text evidence="1">Putative gamma-glutamylcyclotransferase.</text>
</comment>
<proteinExistence type="inferred from homology"/>
<dbReference type="AlphaFoldDB" id="A0A6J1K318"/>
<keyword evidence="3" id="KW-0808">Transferase</keyword>
<dbReference type="SUPFAM" id="SSF110857">
    <property type="entry name" value="Gamma-glutamyl cyclotransferase-like"/>
    <property type="match status" value="1"/>
</dbReference>
<dbReference type="KEGG" id="cmax:111491934"/>
<reference evidence="8" key="1">
    <citation type="submission" date="2025-08" db="UniProtKB">
        <authorList>
            <consortium name="RefSeq"/>
        </authorList>
    </citation>
    <scope>IDENTIFICATION</scope>
    <source>
        <tissue evidence="8">Young leaves</tissue>
    </source>
</reference>
<organism evidence="7 8">
    <name type="scientific">Cucurbita maxima</name>
    <name type="common">Pumpkin</name>
    <name type="synonym">Winter squash</name>
    <dbReference type="NCBI Taxonomy" id="3661"/>
    <lineage>
        <taxon>Eukaryota</taxon>
        <taxon>Viridiplantae</taxon>
        <taxon>Streptophyta</taxon>
        <taxon>Embryophyta</taxon>
        <taxon>Tracheophyta</taxon>
        <taxon>Spermatophyta</taxon>
        <taxon>Magnoliopsida</taxon>
        <taxon>eudicotyledons</taxon>
        <taxon>Gunneridae</taxon>
        <taxon>Pentapetalae</taxon>
        <taxon>rosids</taxon>
        <taxon>fabids</taxon>
        <taxon>Cucurbitales</taxon>
        <taxon>Cucurbitaceae</taxon>
        <taxon>Cucurbiteae</taxon>
        <taxon>Cucurbita</taxon>
    </lineage>
</organism>
<accession>A0A6J1K318</accession>
<protein>
    <recommendedName>
        <fullName evidence="5">Putative gamma-glutamylcyclotransferase</fullName>
    </recommendedName>
</protein>
<dbReference type="InterPro" id="IPR009288">
    <property type="entry name" value="AIG2-like_dom"/>
</dbReference>
<name>A0A6J1K318_CUCMA</name>
<dbReference type="GO" id="GO:0016746">
    <property type="term" value="F:acyltransferase activity"/>
    <property type="evidence" value="ECO:0007669"/>
    <property type="project" value="UniProtKB-KW"/>
</dbReference>